<name>A0A2T1HN40_9HYPH</name>
<sequence>MRVPSRSRPPGRGLGSYDEFVASAVTLRAVAIGGGLAWAVAFVVVGLGWRLQTYADGALFSYAVAVREVWAFHWRDIAVRGVVALVTMAPAEFVAGWTGDLQAGVVAYGALFFSVPLLSLAGTYAADRTEGRPFFTWACVSTASLCPLVFGFPTEMWVAHGLFWPTLASAHGAPPGRAGAFRVCCLMVALAFTHEGALVLIGTLLAGLSPRGVGDARFRRAAACAGAAAVLWVTANALAPPGPYFGEVRWRAATQFLDPGLLLSSLALTLGGALSLYGISVLALARLTGRPQAFLAVGASAAALAAYWALWDHSLHADERYGMRTALLVLTAILGGFASLAALPGSLLAARLVRDAGTRLLSPGGARALAGALALVMLVHAVETAKFARAWTRYRAAVADLARCTLADPALGSPDFVSVTRAAADPRLGWSSTTPYLGVLVADFRPRRLVVDPGAGYFWLSCAVATGSVDAGGLDDRRARDLLRDYACLHRP</sequence>
<protein>
    <submittedName>
        <fullName evidence="2">Uncharacterized protein</fullName>
    </submittedName>
</protein>
<feature type="transmembrane region" description="Helical" evidence="1">
    <location>
        <begin position="292"/>
        <end position="311"/>
    </location>
</feature>
<comment type="caution">
    <text evidence="2">The sequence shown here is derived from an EMBL/GenBank/DDBJ whole genome shotgun (WGS) entry which is preliminary data.</text>
</comment>
<keyword evidence="3" id="KW-1185">Reference proteome</keyword>
<dbReference type="RefSeq" id="WP_106339576.1">
    <property type="nucleotide sequence ID" value="NZ_PVZS01000032.1"/>
</dbReference>
<reference evidence="3" key="1">
    <citation type="submission" date="2018-03" db="EMBL/GenBank/DDBJ databases">
        <authorList>
            <person name="Sun L."/>
            <person name="Liu H."/>
            <person name="Chen W."/>
            <person name="Huang K."/>
            <person name="Liu W."/>
            <person name="Gao X."/>
        </authorList>
    </citation>
    <scope>NUCLEOTIDE SEQUENCE [LARGE SCALE GENOMIC DNA]</scope>
    <source>
        <strain evidence="3">SH9</strain>
    </source>
</reference>
<evidence type="ECO:0000313" key="2">
    <source>
        <dbReference type="EMBL" id="PSC03070.1"/>
    </source>
</evidence>
<feature type="transmembrane region" description="Helical" evidence="1">
    <location>
        <begin position="20"/>
        <end position="45"/>
    </location>
</feature>
<dbReference type="AlphaFoldDB" id="A0A2T1HN40"/>
<evidence type="ECO:0000313" key="3">
    <source>
        <dbReference type="Proteomes" id="UP000239772"/>
    </source>
</evidence>
<feature type="transmembrane region" description="Helical" evidence="1">
    <location>
        <begin position="323"/>
        <end position="343"/>
    </location>
</feature>
<feature type="transmembrane region" description="Helical" evidence="1">
    <location>
        <begin position="179"/>
        <end position="208"/>
    </location>
</feature>
<gene>
    <name evidence="2" type="ORF">SLNSH_20825</name>
</gene>
<accession>A0A2T1HN40</accession>
<proteinExistence type="predicted"/>
<organism evidence="2 3">
    <name type="scientific">Alsobacter soli</name>
    <dbReference type="NCBI Taxonomy" id="2109933"/>
    <lineage>
        <taxon>Bacteria</taxon>
        <taxon>Pseudomonadati</taxon>
        <taxon>Pseudomonadota</taxon>
        <taxon>Alphaproteobacteria</taxon>
        <taxon>Hyphomicrobiales</taxon>
        <taxon>Alsobacteraceae</taxon>
        <taxon>Alsobacter</taxon>
    </lineage>
</organism>
<dbReference type="Proteomes" id="UP000239772">
    <property type="component" value="Unassembled WGS sequence"/>
</dbReference>
<feature type="transmembrane region" description="Helical" evidence="1">
    <location>
        <begin position="220"/>
        <end position="239"/>
    </location>
</feature>
<evidence type="ECO:0000256" key="1">
    <source>
        <dbReference type="SAM" id="Phobius"/>
    </source>
</evidence>
<keyword evidence="1" id="KW-1133">Transmembrane helix</keyword>
<feature type="transmembrane region" description="Helical" evidence="1">
    <location>
        <begin position="259"/>
        <end position="285"/>
    </location>
</feature>
<feature type="transmembrane region" description="Helical" evidence="1">
    <location>
        <begin position="364"/>
        <end position="382"/>
    </location>
</feature>
<dbReference type="OrthoDB" id="8439207at2"/>
<keyword evidence="1" id="KW-0472">Membrane</keyword>
<feature type="transmembrane region" description="Helical" evidence="1">
    <location>
        <begin position="77"/>
        <end position="97"/>
    </location>
</feature>
<keyword evidence="1" id="KW-0812">Transmembrane</keyword>
<feature type="transmembrane region" description="Helical" evidence="1">
    <location>
        <begin position="103"/>
        <end position="122"/>
    </location>
</feature>
<dbReference type="EMBL" id="PVZS01000032">
    <property type="protein sequence ID" value="PSC03070.1"/>
    <property type="molecule type" value="Genomic_DNA"/>
</dbReference>
<feature type="transmembrane region" description="Helical" evidence="1">
    <location>
        <begin position="134"/>
        <end position="159"/>
    </location>
</feature>